<accession>A0A0F9AL73</accession>
<gene>
    <name evidence="1" type="ORF">LCGC14_2835420</name>
</gene>
<dbReference type="AlphaFoldDB" id="A0A0F9AL73"/>
<name>A0A0F9AL73_9ZZZZ</name>
<sequence length="66" mass="7414">MVRSDRWDSILAAAERQDIKWKIPMPDLSTNRGVYVWALKASEEMGELSAALLARIGNRTVPEDNA</sequence>
<protein>
    <submittedName>
        <fullName evidence="1">Uncharacterized protein</fullName>
    </submittedName>
</protein>
<reference evidence="1" key="1">
    <citation type="journal article" date="2015" name="Nature">
        <title>Complex archaea that bridge the gap between prokaryotes and eukaryotes.</title>
        <authorList>
            <person name="Spang A."/>
            <person name="Saw J.H."/>
            <person name="Jorgensen S.L."/>
            <person name="Zaremba-Niedzwiedzka K."/>
            <person name="Martijn J."/>
            <person name="Lind A.E."/>
            <person name="van Eijk R."/>
            <person name="Schleper C."/>
            <person name="Guy L."/>
            <person name="Ettema T.J."/>
        </authorList>
    </citation>
    <scope>NUCLEOTIDE SEQUENCE</scope>
</reference>
<comment type="caution">
    <text evidence="1">The sequence shown here is derived from an EMBL/GenBank/DDBJ whole genome shotgun (WGS) entry which is preliminary data.</text>
</comment>
<proteinExistence type="predicted"/>
<dbReference type="EMBL" id="LAZR01054115">
    <property type="protein sequence ID" value="KKK79249.1"/>
    <property type="molecule type" value="Genomic_DNA"/>
</dbReference>
<organism evidence="1">
    <name type="scientific">marine sediment metagenome</name>
    <dbReference type="NCBI Taxonomy" id="412755"/>
    <lineage>
        <taxon>unclassified sequences</taxon>
        <taxon>metagenomes</taxon>
        <taxon>ecological metagenomes</taxon>
    </lineage>
</organism>
<feature type="non-terminal residue" evidence="1">
    <location>
        <position position="66"/>
    </location>
</feature>
<evidence type="ECO:0000313" key="1">
    <source>
        <dbReference type="EMBL" id="KKK79249.1"/>
    </source>
</evidence>